<evidence type="ECO:0000313" key="1">
    <source>
        <dbReference type="EMBL" id="MBD3364343.1"/>
    </source>
</evidence>
<feature type="non-terminal residue" evidence="1">
    <location>
        <position position="295"/>
    </location>
</feature>
<organism evidence="1 2">
    <name type="scientific">candidate division WOR-3 bacterium</name>
    <dbReference type="NCBI Taxonomy" id="2052148"/>
    <lineage>
        <taxon>Bacteria</taxon>
        <taxon>Bacteria division WOR-3</taxon>
    </lineage>
</organism>
<gene>
    <name evidence="1" type="ORF">GF359_03915</name>
</gene>
<reference evidence="1" key="1">
    <citation type="submission" date="2019-11" db="EMBL/GenBank/DDBJ databases">
        <title>Microbial mats filling the niche in hypersaline microbial mats.</title>
        <authorList>
            <person name="Wong H.L."/>
            <person name="Macleod F.I."/>
            <person name="White R.A. III"/>
            <person name="Burns B.P."/>
        </authorList>
    </citation>
    <scope>NUCLEOTIDE SEQUENCE</scope>
    <source>
        <strain evidence="1">Bin_327</strain>
    </source>
</reference>
<comment type="caution">
    <text evidence="1">The sequence shown here is derived from an EMBL/GenBank/DDBJ whole genome shotgun (WGS) entry which is preliminary data.</text>
</comment>
<proteinExistence type="predicted"/>
<name>A0A9D5K8M3_UNCW3</name>
<evidence type="ECO:0000313" key="2">
    <source>
        <dbReference type="Proteomes" id="UP000630660"/>
    </source>
</evidence>
<dbReference type="AlphaFoldDB" id="A0A9D5K8M3"/>
<accession>A0A9D5K8M3</accession>
<dbReference type="EMBL" id="WJKJ01000124">
    <property type="protein sequence ID" value="MBD3364343.1"/>
    <property type="molecule type" value="Genomic_DNA"/>
</dbReference>
<dbReference type="Proteomes" id="UP000630660">
    <property type="component" value="Unassembled WGS sequence"/>
</dbReference>
<sequence length="295" mass="33881">MNGSGRPQTGGALNRDYGPEDFLRLLRFYRGCIEEEDLQSLSLPLDRYRKSFISPWGKTEPLFHPVSSSVSLEVNDKLDKKFLTRGIAQAGEKERFFYGYPTFIDNKDYITPLFFLEVEVEVDQENGFIMRPVDWNAIQLNYHLFIKQGIEVEEIRVIQEELEGSFGSFQKRLEAAAAFKRLGVEPSTLTPDKVDTLPNRHSCRNCWVNRPILFRSEWGIYNRKLLLELDKLVKVDSLRKNVMETAIGPLLSSRKITISEEYEGGHIEVLPLNERQEEALKSSTHNPLTVVTGPP</sequence>
<protein>
    <submittedName>
        <fullName evidence="1">Uncharacterized protein</fullName>
    </submittedName>
</protein>